<dbReference type="InterPro" id="IPR010870">
    <property type="entry name" value="Porin_O/P"/>
</dbReference>
<evidence type="ECO:0000313" key="3">
    <source>
        <dbReference type="Proteomes" id="UP000557872"/>
    </source>
</evidence>
<protein>
    <recommendedName>
        <fullName evidence="4">Porin</fullName>
    </recommendedName>
</protein>
<dbReference type="EMBL" id="JACBAZ010000004">
    <property type="protein sequence ID" value="NWK56524.1"/>
    <property type="molecule type" value="Genomic_DNA"/>
</dbReference>
<keyword evidence="3" id="KW-1185">Reference proteome</keyword>
<dbReference type="Pfam" id="PF07396">
    <property type="entry name" value="Porin_O_P"/>
    <property type="match status" value="1"/>
</dbReference>
<dbReference type="AlphaFoldDB" id="A0A851GQS3"/>
<organism evidence="2 3">
    <name type="scientific">Oceaniferula marina</name>
    <dbReference type="NCBI Taxonomy" id="2748318"/>
    <lineage>
        <taxon>Bacteria</taxon>
        <taxon>Pseudomonadati</taxon>
        <taxon>Verrucomicrobiota</taxon>
        <taxon>Verrucomicrobiia</taxon>
        <taxon>Verrucomicrobiales</taxon>
        <taxon>Verrucomicrobiaceae</taxon>
        <taxon>Oceaniferula</taxon>
    </lineage>
</organism>
<feature type="signal peptide" evidence="1">
    <location>
        <begin position="1"/>
        <end position="24"/>
    </location>
</feature>
<feature type="chain" id="PRO_5032298239" description="Porin" evidence="1">
    <location>
        <begin position="25"/>
        <end position="417"/>
    </location>
</feature>
<dbReference type="RefSeq" id="WP_178933293.1">
    <property type="nucleotide sequence ID" value="NZ_JACBAZ010000004.1"/>
</dbReference>
<dbReference type="InterPro" id="IPR023614">
    <property type="entry name" value="Porin_dom_sf"/>
</dbReference>
<sequence length="417" mass="45613">MTQTNKLATAATVAVLGSALPALAGSTTPVEAPESNPCGDWCDTLKGIGTVYKNGDNPYVQELKFFGRYQWQSAHIDGNDVNGDDFNSSFATHRRFRLGAQMKFANYFKLKANVNLVADAKHTSANSINWGFPDVASAVFDEAKLTFDAGKAFGTGGLDQLHFTYGRQKLKMSQEAHTSSKKIKTVERSALANTIYRSARPVGFTVDAAKGSWSGAFAVFSDQIAGTEWDSVIGEWSDGIGYYANVTKTFSDDSELLIDFLYHDDSGDALVDWFGYDWAASVAYAGDCGRWGYMANAIVGDHGDLGNEDREGLFYGAVLMGTYWIAQDSLELVGQYQWQGSEESEGVRTNSRYFRADNGGDVNSGRGDSHHSLYAGLNWYLCGDNAKIMTGVEYQNLDTPDGDADGTTLWLAFRTYF</sequence>
<dbReference type="Proteomes" id="UP000557872">
    <property type="component" value="Unassembled WGS sequence"/>
</dbReference>
<name>A0A851GQS3_9BACT</name>
<evidence type="ECO:0008006" key="4">
    <source>
        <dbReference type="Google" id="ProtNLM"/>
    </source>
</evidence>
<accession>A0A851GQS3</accession>
<comment type="caution">
    <text evidence="2">The sequence shown here is derived from an EMBL/GenBank/DDBJ whole genome shotgun (WGS) entry which is preliminary data.</text>
</comment>
<proteinExistence type="predicted"/>
<dbReference type="Gene3D" id="2.40.160.10">
    <property type="entry name" value="Porin"/>
    <property type="match status" value="1"/>
</dbReference>
<evidence type="ECO:0000256" key="1">
    <source>
        <dbReference type="SAM" id="SignalP"/>
    </source>
</evidence>
<evidence type="ECO:0000313" key="2">
    <source>
        <dbReference type="EMBL" id="NWK56524.1"/>
    </source>
</evidence>
<keyword evidence="1" id="KW-0732">Signal</keyword>
<gene>
    <name evidence="2" type="ORF">HW115_12960</name>
</gene>
<reference evidence="2 3" key="1">
    <citation type="submission" date="2020-07" db="EMBL/GenBank/DDBJ databases">
        <title>Roseicoccus Jingziensis gen. nov., sp. nov., isolated from coastal seawater.</title>
        <authorList>
            <person name="Feng X."/>
        </authorList>
    </citation>
    <scope>NUCLEOTIDE SEQUENCE [LARGE SCALE GENOMIC DNA]</scope>
    <source>
        <strain evidence="2 3">N1E253</strain>
    </source>
</reference>